<keyword evidence="2" id="KW-1185">Reference proteome</keyword>
<evidence type="ECO:0000313" key="1">
    <source>
        <dbReference type="EMBL" id="PSJ36846.1"/>
    </source>
</evidence>
<dbReference type="OrthoDB" id="9130772at2"/>
<name>A0A2P7QG03_9SPHN</name>
<sequence>MLLGLLLSNSACMMPVSSQPIGNAAAAAPQIFDPREDEDFGDATPALTGLVAGSDPQPRGPQHFCVVGYRGPDGEHAWVHWREARKLIFWLGQGDGSAPAETLLRSTRKLSLDEDVVATEREIAGSTYLVSRAWVDGRLADCQSHGAQYTIPSPKP</sequence>
<dbReference type="AlphaFoldDB" id="A0A2P7QG03"/>
<organism evidence="1 2">
    <name type="scientific">Allosphingosinicella deserti</name>
    <dbReference type="NCBI Taxonomy" id="2116704"/>
    <lineage>
        <taxon>Bacteria</taxon>
        <taxon>Pseudomonadati</taxon>
        <taxon>Pseudomonadota</taxon>
        <taxon>Alphaproteobacteria</taxon>
        <taxon>Sphingomonadales</taxon>
        <taxon>Sphingomonadaceae</taxon>
        <taxon>Allosphingosinicella</taxon>
    </lineage>
</organism>
<dbReference type="RefSeq" id="WP_106515659.1">
    <property type="nucleotide sequence ID" value="NZ_PXYI01000011.1"/>
</dbReference>
<evidence type="ECO:0000313" key="2">
    <source>
        <dbReference type="Proteomes" id="UP000241167"/>
    </source>
</evidence>
<comment type="caution">
    <text evidence="1">The sequence shown here is derived from an EMBL/GenBank/DDBJ whole genome shotgun (WGS) entry which is preliminary data.</text>
</comment>
<proteinExistence type="predicted"/>
<protein>
    <submittedName>
        <fullName evidence="1">Uncharacterized protein</fullName>
    </submittedName>
</protein>
<dbReference type="EMBL" id="PXYI01000011">
    <property type="protein sequence ID" value="PSJ36846.1"/>
    <property type="molecule type" value="Genomic_DNA"/>
</dbReference>
<reference evidence="1 2" key="1">
    <citation type="submission" date="2018-03" db="EMBL/GenBank/DDBJ databases">
        <title>The draft genome of Sphingosinicella sp. GL-C-18.</title>
        <authorList>
            <person name="Liu L."/>
            <person name="Li L."/>
            <person name="Liang L."/>
            <person name="Zhang X."/>
            <person name="Wang T."/>
        </authorList>
    </citation>
    <scope>NUCLEOTIDE SEQUENCE [LARGE SCALE GENOMIC DNA]</scope>
    <source>
        <strain evidence="1 2">GL-C-18</strain>
    </source>
</reference>
<accession>A0A2P7QG03</accession>
<dbReference type="Proteomes" id="UP000241167">
    <property type="component" value="Unassembled WGS sequence"/>
</dbReference>
<gene>
    <name evidence="1" type="ORF">C7I55_24345</name>
</gene>